<dbReference type="Proteomes" id="UP000444721">
    <property type="component" value="Unassembled WGS sequence"/>
</dbReference>
<evidence type="ECO:0000313" key="3">
    <source>
        <dbReference type="EMBL" id="KAF0972127.1"/>
    </source>
</evidence>
<dbReference type="AlphaFoldDB" id="A0A6A5B0W0"/>
<dbReference type="OrthoDB" id="10258417at2759"/>
<dbReference type="PROSITE" id="PS51257">
    <property type="entry name" value="PROKAR_LIPOPROTEIN"/>
    <property type="match status" value="1"/>
</dbReference>
<name>A0A6A5B0W0_NAEFO</name>
<keyword evidence="4" id="KW-1185">Reference proteome</keyword>
<dbReference type="Gene3D" id="1.20.141.10">
    <property type="entry name" value="Chitosanase, subunit A, domain 1"/>
    <property type="match status" value="1"/>
</dbReference>
<keyword evidence="1" id="KW-0732">Signal</keyword>
<dbReference type="InterPro" id="IPR008565">
    <property type="entry name" value="TtsA-like_GH18_dom"/>
</dbReference>
<dbReference type="Pfam" id="PF05838">
    <property type="entry name" value="Glyco_hydro_108"/>
    <property type="match status" value="1"/>
</dbReference>
<accession>A0A6A5B0W0</accession>
<organism evidence="3 4">
    <name type="scientific">Naegleria fowleri</name>
    <name type="common">Brain eating amoeba</name>
    <dbReference type="NCBI Taxonomy" id="5763"/>
    <lineage>
        <taxon>Eukaryota</taxon>
        <taxon>Discoba</taxon>
        <taxon>Heterolobosea</taxon>
        <taxon>Tetramitia</taxon>
        <taxon>Eutetramitia</taxon>
        <taxon>Vahlkampfiidae</taxon>
        <taxon>Naegleria</taxon>
    </lineage>
</organism>
<protein>
    <recommendedName>
        <fullName evidence="2">TtsA-like Glycoside hydrolase family 108 domain-containing protein</fullName>
    </recommendedName>
</protein>
<dbReference type="OMA" id="RCTNVDN"/>
<evidence type="ECO:0000313" key="4">
    <source>
        <dbReference type="Proteomes" id="UP000444721"/>
    </source>
</evidence>
<proteinExistence type="predicted"/>
<dbReference type="VEuPathDB" id="AmoebaDB:FDP41_009823"/>
<sequence length="403" mass="44735">MKVKQTIFLFTLLLALFSACALVQALSLSAVEKLIRERVGHKKFNKVVDRLANSLLSEILPKQTEQSEEVFEEQADAMWPDIRCTNVDNSLNVRTAPYGSIVKTLGPETQVTVFDVTNANDGTKWAKIGNGQWVSAQYLKMSCANALTRCTNVDNSLNVRDAPYGKIVKTLGPEVQVTVHEVSYASDGTKWAKIGYNQWVSAQYLKMSCSNSGNNNNGGGSQEDRATVTLSKIFSSEGKCQNWASDSGNEFQGKIGYTCMGVTPSECWGNRNSIFAPLYSGFNGHPADFCKYAYDKNPTVYKQCAAQLYEQNYFGPGGCNPLPMPAFYVCADIAVNSGVGRSRQYIAELGGYNGQDPKQFARAMNEKHREDYKRWGCPTCKNHVFLAGWLARADERDRFIDSY</sequence>
<comment type="caution">
    <text evidence="3">The sequence shown here is derived from an EMBL/GenBank/DDBJ whole genome shotgun (WGS) entry which is preliminary data.</text>
</comment>
<dbReference type="RefSeq" id="XP_044556842.1">
    <property type="nucleotide sequence ID" value="XM_044713823.1"/>
</dbReference>
<dbReference type="InterPro" id="IPR023346">
    <property type="entry name" value="Lysozyme-like_dom_sf"/>
</dbReference>
<evidence type="ECO:0000259" key="2">
    <source>
        <dbReference type="Pfam" id="PF05838"/>
    </source>
</evidence>
<dbReference type="GeneID" id="68117038"/>
<evidence type="ECO:0000256" key="1">
    <source>
        <dbReference type="SAM" id="SignalP"/>
    </source>
</evidence>
<reference evidence="3 4" key="1">
    <citation type="journal article" date="2019" name="Sci. Rep.">
        <title>Nanopore sequencing improves the draft genome of the human pathogenic amoeba Naegleria fowleri.</title>
        <authorList>
            <person name="Liechti N."/>
            <person name="Schurch N."/>
            <person name="Bruggmann R."/>
            <person name="Wittwer M."/>
        </authorList>
    </citation>
    <scope>NUCLEOTIDE SEQUENCE [LARGE SCALE GENOMIC DNA]</scope>
    <source>
        <strain evidence="3 4">ATCC 30894</strain>
    </source>
</reference>
<feature type="chain" id="PRO_5025419133" description="TtsA-like Glycoside hydrolase family 108 domain-containing protein" evidence="1">
    <location>
        <begin position="26"/>
        <end position="403"/>
    </location>
</feature>
<feature type="domain" description="TtsA-like Glycoside hydrolase family 108" evidence="2">
    <location>
        <begin position="231"/>
        <end position="338"/>
    </location>
</feature>
<dbReference type="Gene3D" id="2.30.30.40">
    <property type="entry name" value="SH3 Domains"/>
    <property type="match status" value="2"/>
</dbReference>
<dbReference type="VEuPathDB" id="AmoebaDB:NfTy_088380"/>
<gene>
    <name evidence="3" type="ORF">FDP41_009823</name>
</gene>
<dbReference type="VEuPathDB" id="AmoebaDB:NF0124430"/>
<dbReference type="EMBL" id="VFQX01000072">
    <property type="protein sequence ID" value="KAF0972127.1"/>
    <property type="molecule type" value="Genomic_DNA"/>
</dbReference>
<dbReference type="SUPFAM" id="SSF53955">
    <property type="entry name" value="Lysozyme-like"/>
    <property type="match status" value="1"/>
</dbReference>
<feature type="signal peptide" evidence="1">
    <location>
        <begin position="1"/>
        <end position="25"/>
    </location>
</feature>